<feature type="signal peptide" evidence="1">
    <location>
        <begin position="1"/>
        <end position="21"/>
    </location>
</feature>
<dbReference type="AlphaFoldDB" id="A0AAD4R037"/>
<organism evidence="2 3">
    <name type="scientific">Ditylenchus destructor</name>
    <dbReference type="NCBI Taxonomy" id="166010"/>
    <lineage>
        <taxon>Eukaryota</taxon>
        <taxon>Metazoa</taxon>
        <taxon>Ecdysozoa</taxon>
        <taxon>Nematoda</taxon>
        <taxon>Chromadorea</taxon>
        <taxon>Rhabditida</taxon>
        <taxon>Tylenchina</taxon>
        <taxon>Tylenchomorpha</taxon>
        <taxon>Sphaerularioidea</taxon>
        <taxon>Anguinidae</taxon>
        <taxon>Anguininae</taxon>
        <taxon>Ditylenchus</taxon>
    </lineage>
</organism>
<reference evidence="2" key="1">
    <citation type="submission" date="2022-01" db="EMBL/GenBank/DDBJ databases">
        <title>Genome Sequence Resource for Two Populations of Ditylenchus destructor, the Migratory Endoparasitic Phytonematode.</title>
        <authorList>
            <person name="Zhang H."/>
            <person name="Lin R."/>
            <person name="Xie B."/>
        </authorList>
    </citation>
    <scope>NUCLEOTIDE SEQUENCE</scope>
    <source>
        <strain evidence="2">BazhouSP</strain>
    </source>
</reference>
<accession>A0AAD4R037</accession>
<gene>
    <name evidence="2" type="ORF">DdX_16421</name>
</gene>
<protein>
    <submittedName>
        <fullName evidence="2">Uncharacterized protein</fullName>
    </submittedName>
</protein>
<dbReference type="EMBL" id="JAKKPZ010000131">
    <property type="protein sequence ID" value="KAI1700924.1"/>
    <property type="molecule type" value="Genomic_DNA"/>
</dbReference>
<feature type="chain" id="PRO_5042242153" evidence="1">
    <location>
        <begin position="22"/>
        <end position="200"/>
    </location>
</feature>
<dbReference type="Proteomes" id="UP001201812">
    <property type="component" value="Unassembled WGS sequence"/>
</dbReference>
<evidence type="ECO:0000313" key="2">
    <source>
        <dbReference type="EMBL" id="KAI1700924.1"/>
    </source>
</evidence>
<comment type="caution">
    <text evidence="2">The sequence shown here is derived from an EMBL/GenBank/DDBJ whole genome shotgun (WGS) entry which is preliminary data.</text>
</comment>
<keyword evidence="3" id="KW-1185">Reference proteome</keyword>
<keyword evidence="1" id="KW-0732">Signal</keyword>
<evidence type="ECO:0000256" key="1">
    <source>
        <dbReference type="SAM" id="SignalP"/>
    </source>
</evidence>
<sequence length="200" mass="23147">MSAILVFIALVCGHLASEVKSELVKNRTVFIGRLNFRGDLEMSNGKDRFFKARNLPTGDADVIQKWVLQDESDYSPRVIGSIKEDRQKIRKEFHAYPFPYVYTSFDGQRHSRMHRENGEYMIVYLNHGSPYSNATVGKADFFGDWTFSHDGKTIVSFSRKWLSTLNKYAITMEPGHDIKDNFATFVMFFVLQHGNVTKWE</sequence>
<proteinExistence type="predicted"/>
<name>A0AAD4R037_9BILA</name>
<evidence type="ECO:0000313" key="3">
    <source>
        <dbReference type="Proteomes" id="UP001201812"/>
    </source>
</evidence>